<accession>A0A9D1PQF0</accession>
<comment type="caution">
    <text evidence="3">The sequence shown here is derived from an EMBL/GenBank/DDBJ whole genome shotgun (WGS) entry which is preliminary data.</text>
</comment>
<dbReference type="InterPro" id="IPR009003">
    <property type="entry name" value="Peptidase_S1_PA"/>
</dbReference>
<dbReference type="EMBL" id="DXHX01000163">
    <property type="protein sequence ID" value="HIV75653.1"/>
    <property type="molecule type" value="Genomic_DNA"/>
</dbReference>
<dbReference type="Gene3D" id="2.40.10.10">
    <property type="entry name" value="Trypsin-like serine proteases"/>
    <property type="match status" value="2"/>
</dbReference>
<keyword evidence="1" id="KW-0720">Serine protease</keyword>
<reference evidence="3" key="1">
    <citation type="journal article" date="2021" name="PeerJ">
        <title>Extensive microbial diversity within the chicken gut microbiome revealed by metagenomics and culture.</title>
        <authorList>
            <person name="Gilroy R."/>
            <person name="Ravi A."/>
            <person name="Getino M."/>
            <person name="Pursley I."/>
            <person name="Horton D.L."/>
            <person name="Alikhan N.F."/>
            <person name="Baker D."/>
            <person name="Gharbi K."/>
            <person name="Hall N."/>
            <person name="Watson M."/>
            <person name="Adriaenssens E.M."/>
            <person name="Foster-Nyarko E."/>
            <person name="Jarju S."/>
            <person name="Secka A."/>
            <person name="Antonio M."/>
            <person name="Oren A."/>
            <person name="Chaudhuri R.R."/>
            <person name="La Ragione R."/>
            <person name="Hildebrand F."/>
            <person name="Pallen M.J."/>
        </authorList>
    </citation>
    <scope>NUCLEOTIDE SEQUENCE</scope>
    <source>
        <strain evidence="3">CHK169-2315</strain>
    </source>
</reference>
<evidence type="ECO:0000256" key="2">
    <source>
        <dbReference type="SAM" id="Phobius"/>
    </source>
</evidence>
<reference evidence="3" key="2">
    <citation type="submission" date="2021-04" db="EMBL/GenBank/DDBJ databases">
        <authorList>
            <person name="Gilroy R."/>
        </authorList>
    </citation>
    <scope>NUCLEOTIDE SEQUENCE</scope>
    <source>
        <strain evidence="3">CHK169-2315</strain>
    </source>
</reference>
<keyword evidence="1" id="KW-0378">Hydrolase</keyword>
<feature type="transmembrane region" description="Helical" evidence="2">
    <location>
        <begin position="46"/>
        <end position="66"/>
    </location>
</feature>
<protein>
    <submittedName>
        <fullName evidence="3">Serine protease</fullName>
    </submittedName>
</protein>
<proteinExistence type="predicted"/>
<dbReference type="InterPro" id="IPR043504">
    <property type="entry name" value="Peptidase_S1_PA_chymotrypsin"/>
</dbReference>
<keyword evidence="2" id="KW-0812">Transmembrane</keyword>
<gene>
    <name evidence="3" type="ORF">H9895_11320</name>
</gene>
<keyword evidence="2" id="KW-0472">Membrane</keyword>
<dbReference type="Proteomes" id="UP000823937">
    <property type="component" value="Unassembled WGS sequence"/>
</dbReference>
<name>A0A9D1PQF0_9BACI</name>
<sequence>MDEDLYEKFEDEELYELVQEAREKALERARIREEEKKSYRKLPRTFYWLIALFLMMNVLAFLPQTISIPAVEFIKTSAKLSKQENIKTYKKSVVVIETDGGSGTGFSINEQGDILTNYHVIEGYHKVTVAFPEKGLHVGEVVETYPEIDLALLRLEGDDTFPYLPLAEEFVLHEEEHIYFIGNPLRFTGIANEGKVLDYISVKKKPLPVVMMDAPVYRGNSGSPVINEDGLVIGVVYATLDHDEAGRVGLFIPIDYFDMYRK</sequence>
<organism evidence="3 4">
    <name type="scientific">Candidatus Pseudogracilibacillus intestinigallinarum</name>
    <dbReference type="NCBI Taxonomy" id="2838742"/>
    <lineage>
        <taxon>Bacteria</taxon>
        <taxon>Bacillati</taxon>
        <taxon>Bacillota</taxon>
        <taxon>Bacilli</taxon>
        <taxon>Bacillales</taxon>
        <taxon>Bacillaceae</taxon>
        <taxon>Pseudogracilibacillus</taxon>
    </lineage>
</organism>
<dbReference type="Pfam" id="PF13365">
    <property type="entry name" value="Trypsin_2"/>
    <property type="match status" value="1"/>
</dbReference>
<evidence type="ECO:0000256" key="1">
    <source>
        <dbReference type="ARBA" id="ARBA00022825"/>
    </source>
</evidence>
<dbReference type="PANTHER" id="PTHR43019">
    <property type="entry name" value="SERINE ENDOPROTEASE DEGS"/>
    <property type="match status" value="1"/>
</dbReference>
<evidence type="ECO:0000313" key="4">
    <source>
        <dbReference type="Proteomes" id="UP000823937"/>
    </source>
</evidence>
<dbReference type="GO" id="GO:0004252">
    <property type="term" value="F:serine-type endopeptidase activity"/>
    <property type="evidence" value="ECO:0007669"/>
    <property type="project" value="InterPro"/>
</dbReference>
<evidence type="ECO:0000313" key="3">
    <source>
        <dbReference type="EMBL" id="HIV75653.1"/>
    </source>
</evidence>
<keyword evidence="2" id="KW-1133">Transmembrane helix</keyword>
<dbReference type="AlphaFoldDB" id="A0A9D1PQF0"/>
<dbReference type="PRINTS" id="PR00834">
    <property type="entry name" value="PROTEASES2C"/>
</dbReference>
<dbReference type="SUPFAM" id="SSF50494">
    <property type="entry name" value="Trypsin-like serine proteases"/>
    <property type="match status" value="1"/>
</dbReference>
<dbReference type="InterPro" id="IPR001940">
    <property type="entry name" value="Peptidase_S1C"/>
</dbReference>
<keyword evidence="3" id="KW-0645">Protease</keyword>
<dbReference type="GO" id="GO:0006508">
    <property type="term" value="P:proteolysis"/>
    <property type="evidence" value="ECO:0007669"/>
    <property type="project" value="UniProtKB-KW"/>
</dbReference>
<dbReference type="PANTHER" id="PTHR43019:SF23">
    <property type="entry name" value="PROTEASE DO-LIKE 5, CHLOROPLASTIC"/>
    <property type="match status" value="1"/>
</dbReference>